<accession>A0A518HST9</accession>
<organism evidence="1 2">
    <name type="scientific">Stieleria neptunia</name>
    <dbReference type="NCBI Taxonomy" id="2527979"/>
    <lineage>
        <taxon>Bacteria</taxon>
        <taxon>Pseudomonadati</taxon>
        <taxon>Planctomycetota</taxon>
        <taxon>Planctomycetia</taxon>
        <taxon>Pirellulales</taxon>
        <taxon>Pirellulaceae</taxon>
        <taxon>Stieleria</taxon>
    </lineage>
</organism>
<evidence type="ECO:0008006" key="3">
    <source>
        <dbReference type="Google" id="ProtNLM"/>
    </source>
</evidence>
<gene>
    <name evidence="1" type="ORF">Enr13x_37790</name>
</gene>
<evidence type="ECO:0000313" key="1">
    <source>
        <dbReference type="EMBL" id="QDV43919.1"/>
    </source>
</evidence>
<dbReference type="KEGG" id="snep:Enr13x_37790"/>
<dbReference type="Pfam" id="PF08747">
    <property type="entry name" value="BrxB"/>
    <property type="match status" value="1"/>
</dbReference>
<proteinExistence type="predicted"/>
<reference evidence="1 2" key="1">
    <citation type="submission" date="2019-03" db="EMBL/GenBank/DDBJ databases">
        <title>Deep-cultivation of Planctomycetes and their phenomic and genomic characterization uncovers novel biology.</title>
        <authorList>
            <person name="Wiegand S."/>
            <person name="Jogler M."/>
            <person name="Boedeker C."/>
            <person name="Pinto D."/>
            <person name="Vollmers J."/>
            <person name="Rivas-Marin E."/>
            <person name="Kohn T."/>
            <person name="Peeters S.H."/>
            <person name="Heuer A."/>
            <person name="Rast P."/>
            <person name="Oberbeckmann S."/>
            <person name="Bunk B."/>
            <person name="Jeske O."/>
            <person name="Meyerdierks A."/>
            <person name="Storesund J.E."/>
            <person name="Kallscheuer N."/>
            <person name="Luecker S."/>
            <person name="Lage O.M."/>
            <person name="Pohl T."/>
            <person name="Merkel B.J."/>
            <person name="Hornburger P."/>
            <person name="Mueller R.-W."/>
            <person name="Bruemmer F."/>
            <person name="Labrenz M."/>
            <person name="Spormann A.M."/>
            <person name="Op den Camp H."/>
            <person name="Overmann J."/>
            <person name="Amann R."/>
            <person name="Jetten M.S.M."/>
            <person name="Mascher T."/>
            <person name="Medema M.H."/>
            <person name="Devos D.P."/>
            <person name="Kaster A.-K."/>
            <person name="Ovreas L."/>
            <person name="Rohde M."/>
            <person name="Galperin M.Y."/>
            <person name="Jogler C."/>
        </authorList>
    </citation>
    <scope>NUCLEOTIDE SEQUENCE [LARGE SCALE GENOMIC DNA]</scope>
    <source>
        <strain evidence="1 2">Enr13</strain>
    </source>
</reference>
<dbReference type="EMBL" id="CP037423">
    <property type="protein sequence ID" value="QDV43919.1"/>
    <property type="molecule type" value="Genomic_DNA"/>
</dbReference>
<sequence>MSGQLTERLNAILPKLTSPDFLSGQGIGNEIPFYVFDYPAEDELRIREHLAFLVDKLPKQAPDLKVVHVNLFDFLIDYIKGRGYFEKSLEKERTLGSAKAVKSIKAIASAEKLADHFAKEVMSDQPDLVLVSGVGSSYPIIRTHELLNNLHKHMGLTPLVMFYPGVYDKITLKLFGKASLAFDSSSSDRKRKARYYRAFRLID</sequence>
<dbReference type="InterPro" id="IPR014858">
    <property type="entry name" value="BrxB"/>
</dbReference>
<dbReference type="RefSeq" id="WP_145388326.1">
    <property type="nucleotide sequence ID" value="NZ_CP037423.1"/>
</dbReference>
<name>A0A518HST9_9BACT</name>
<dbReference type="AlphaFoldDB" id="A0A518HST9"/>
<evidence type="ECO:0000313" key="2">
    <source>
        <dbReference type="Proteomes" id="UP000319004"/>
    </source>
</evidence>
<dbReference type="Proteomes" id="UP000319004">
    <property type="component" value="Chromosome"/>
</dbReference>
<protein>
    <recommendedName>
        <fullName evidence="3">DUF1788 domain-containing protein</fullName>
    </recommendedName>
</protein>
<dbReference type="OrthoDB" id="1093513at2"/>
<keyword evidence="2" id="KW-1185">Reference proteome</keyword>